<gene>
    <name evidence="7" type="ORF">C3L50_06730</name>
</gene>
<keyword evidence="3" id="KW-0540">Nuclease</keyword>
<dbReference type="GO" id="GO:0004540">
    <property type="term" value="F:RNA nuclease activity"/>
    <property type="evidence" value="ECO:0007669"/>
    <property type="project" value="InterPro"/>
</dbReference>
<keyword evidence="2" id="KW-1277">Toxin-antitoxin system</keyword>
<organism evidence="7 8">
    <name type="scientific">Flavobacterium alvei</name>
    <dbReference type="NCBI Taxonomy" id="2080416"/>
    <lineage>
        <taxon>Bacteria</taxon>
        <taxon>Pseudomonadati</taxon>
        <taxon>Bacteroidota</taxon>
        <taxon>Flavobacteriia</taxon>
        <taxon>Flavobacteriales</taxon>
        <taxon>Flavobacteriaceae</taxon>
        <taxon>Flavobacterium</taxon>
    </lineage>
</organism>
<dbReference type="PANTHER" id="PTHR34139:SF1">
    <property type="entry name" value="RNASE MJ1380-RELATED"/>
    <property type="match status" value="1"/>
</dbReference>
<reference evidence="7 8" key="1">
    <citation type="submission" date="2018-01" db="EMBL/GenBank/DDBJ databases">
        <authorList>
            <person name="Gaut B.S."/>
            <person name="Morton B.R."/>
            <person name="Clegg M.T."/>
            <person name="Duvall M.R."/>
        </authorList>
    </citation>
    <scope>NUCLEOTIDE SEQUENCE [LARGE SCALE GENOMIC DNA]</scope>
    <source>
        <strain evidence="7 8">HR-AY</strain>
    </source>
</reference>
<dbReference type="OrthoDB" id="955324at2"/>
<protein>
    <recommendedName>
        <fullName evidence="9">DUF86 domain-containing protein</fullName>
    </recommendedName>
</protein>
<keyword evidence="4" id="KW-0547">Nucleotide-binding</keyword>
<dbReference type="GO" id="GO:0110001">
    <property type="term" value="C:toxin-antitoxin complex"/>
    <property type="evidence" value="ECO:0007669"/>
    <property type="project" value="InterPro"/>
</dbReference>
<dbReference type="EMBL" id="PQVG01000003">
    <property type="protein sequence ID" value="POY40335.1"/>
    <property type="molecule type" value="Genomic_DNA"/>
</dbReference>
<evidence type="ECO:0000256" key="3">
    <source>
        <dbReference type="ARBA" id="ARBA00022722"/>
    </source>
</evidence>
<sequence length="115" mass="13435">MQDRLGDNVRLHHIADAINEIENYIQDVDFDHFVKNSMMFNASLRQLEIIGEASNRLSEMILNDNSSIPWARIIGLRNLVIHEYFGIDDFTIWDVIKINLPDLKIKILDLLEEID</sequence>
<comment type="similarity">
    <text evidence="6">Belongs to the HepT RNase toxin family.</text>
</comment>
<evidence type="ECO:0000256" key="5">
    <source>
        <dbReference type="ARBA" id="ARBA00022801"/>
    </source>
</evidence>
<keyword evidence="1" id="KW-0597">Phosphoprotein</keyword>
<keyword evidence="5" id="KW-0378">Hydrolase</keyword>
<dbReference type="GO" id="GO:0000166">
    <property type="term" value="F:nucleotide binding"/>
    <property type="evidence" value="ECO:0007669"/>
    <property type="project" value="UniProtKB-KW"/>
</dbReference>
<dbReference type="Proteomes" id="UP000237310">
    <property type="component" value="Unassembled WGS sequence"/>
</dbReference>
<name>A0A2S5ACR9_9FLAO</name>
<keyword evidence="8" id="KW-1185">Reference proteome</keyword>
<dbReference type="Pfam" id="PF01934">
    <property type="entry name" value="HepT-like"/>
    <property type="match status" value="1"/>
</dbReference>
<evidence type="ECO:0000256" key="4">
    <source>
        <dbReference type="ARBA" id="ARBA00022741"/>
    </source>
</evidence>
<comment type="caution">
    <text evidence="7">The sequence shown here is derived from an EMBL/GenBank/DDBJ whole genome shotgun (WGS) entry which is preliminary data.</text>
</comment>
<dbReference type="PANTHER" id="PTHR34139">
    <property type="entry name" value="UPF0331 PROTEIN MJ0127"/>
    <property type="match status" value="1"/>
</dbReference>
<evidence type="ECO:0000256" key="6">
    <source>
        <dbReference type="ARBA" id="ARBA00024207"/>
    </source>
</evidence>
<accession>A0A2S5ACR9</accession>
<dbReference type="InterPro" id="IPR008201">
    <property type="entry name" value="HepT-like"/>
</dbReference>
<dbReference type="AlphaFoldDB" id="A0A2S5ACR9"/>
<proteinExistence type="inferred from homology"/>
<evidence type="ECO:0000256" key="2">
    <source>
        <dbReference type="ARBA" id="ARBA00022649"/>
    </source>
</evidence>
<dbReference type="GO" id="GO:0016787">
    <property type="term" value="F:hydrolase activity"/>
    <property type="evidence" value="ECO:0007669"/>
    <property type="project" value="UniProtKB-KW"/>
</dbReference>
<dbReference type="RefSeq" id="WP_103805397.1">
    <property type="nucleotide sequence ID" value="NZ_PQVG01000003.1"/>
</dbReference>
<evidence type="ECO:0008006" key="9">
    <source>
        <dbReference type="Google" id="ProtNLM"/>
    </source>
</evidence>
<dbReference type="InterPro" id="IPR051813">
    <property type="entry name" value="HepT_RNase_toxin"/>
</dbReference>
<evidence type="ECO:0000313" key="8">
    <source>
        <dbReference type="Proteomes" id="UP000237310"/>
    </source>
</evidence>
<dbReference type="InterPro" id="IPR037038">
    <property type="entry name" value="HepT-like_sf"/>
</dbReference>
<dbReference type="Gene3D" id="1.20.120.580">
    <property type="entry name" value="bsu32300-like"/>
    <property type="match status" value="1"/>
</dbReference>
<evidence type="ECO:0000313" key="7">
    <source>
        <dbReference type="EMBL" id="POY40335.1"/>
    </source>
</evidence>
<evidence type="ECO:0000256" key="1">
    <source>
        <dbReference type="ARBA" id="ARBA00022553"/>
    </source>
</evidence>